<dbReference type="PANTHER" id="PTHR11439:SF508">
    <property type="entry name" value="RNA-DIRECTED DNA POLYMERASE"/>
    <property type="match status" value="1"/>
</dbReference>
<evidence type="ECO:0000259" key="3">
    <source>
        <dbReference type="Pfam" id="PF14244"/>
    </source>
</evidence>
<gene>
    <name evidence="4" type="ORF">Tco_1045691</name>
</gene>
<dbReference type="Pfam" id="PF14244">
    <property type="entry name" value="Retrotran_gag_3"/>
    <property type="match status" value="1"/>
</dbReference>
<accession>A0ABQ5GTI8</accession>
<organism evidence="4 5">
    <name type="scientific">Tanacetum coccineum</name>
    <dbReference type="NCBI Taxonomy" id="301880"/>
    <lineage>
        <taxon>Eukaryota</taxon>
        <taxon>Viridiplantae</taxon>
        <taxon>Streptophyta</taxon>
        <taxon>Embryophyta</taxon>
        <taxon>Tracheophyta</taxon>
        <taxon>Spermatophyta</taxon>
        <taxon>Magnoliopsida</taxon>
        <taxon>eudicotyledons</taxon>
        <taxon>Gunneridae</taxon>
        <taxon>Pentapetalae</taxon>
        <taxon>asterids</taxon>
        <taxon>campanulids</taxon>
        <taxon>Asterales</taxon>
        <taxon>Asteraceae</taxon>
        <taxon>Asteroideae</taxon>
        <taxon>Anthemideae</taxon>
        <taxon>Anthemidinae</taxon>
        <taxon>Tanacetum</taxon>
    </lineage>
</organism>
<dbReference type="Proteomes" id="UP001151760">
    <property type="component" value="Unassembled WGS sequence"/>
</dbReference>
<dbReference type="InterPro" id="IPR013103">
    <property type="entry name" value="RVT_2"/>
</dbReference>
<evidence type="ECO:0000313" key="5">
    <source>
        <dbReference type="Proteomes" id="UP001151760"/>
    </source>
</evidence>
<reference evidence="4" key="1">
    <citation type="journal article" date="2022" name="Int. J. Mol. Sci.">
        <title>Draft Genome of Tanacetum Coccineum: Genomic Comparison of Closely Related Tanacetum-Family Plants.</title>
        <authorList>
            <person name="Yamashiro T."/>
            <person name="Shiraishi A."/>
            <person name="Nakayama K."/>
            <person name="Satake H."/>
        </authorList>
    </citation>
    <scope>NUCLEOTIDE SEQUENCE</scope>
</reference>
<feature type="domain" description="Reverse transcriptase Ty1/copia-type" evidence="2">
    <location>
        <begin position="490"/>
        <end position="577"/>
    </location>
</feature>
<dbReference type="InterPro" id="IPR043502">
    <property type="entry name" value="DNA/RNA_pol_sf"/>
</dbReference>
<dbReference type="Pfam" id="PF07727">
    <property type="entry name" value="RVT_2"/>
    <property type="match status" value="2"/>
</dbReference>
<proteinExistence type="predicted"/>
<evidence type="ECO:0000313" key="4">
    <source>
        <dbReference type="EMBL" id="GJT78966.1"/>
    </source>
</evidence>
<feature type="domain" description="Reverse transcriptase Ty1/copia-type" evidence="2">
    <location>
        <begin position="427"/>
        <end position="488"/>
    </location>
</feature>
<sequence length="728" mass="82710">MSYLHGYGVCIQEEYVVLGIGQTRFLVNQALIRRISFVGYGVLVRNQQSSNIFVLAPIYAPFSLSSQNTPELLHLSTLNQHQQQEELRSHTDSSQEPLRYERSDSAVAALQEASEAYLVGVREGILLLVQISLKVAEDNSDHGLQTLGSGRRTFLHCRGVRTYIWKKMFCEVDLEKFPTVLRKRNHINCPLYEADNDQPTLISKLDLSSSLHLHPNDSATLTVISVKLKGTENYQVWSCAMLFALEGKNKTGFIDGSCRRSNTDEVLGRQWDKVNVVVLGWILNSISEELLNAPGNSFDALFNCHEGSNGSASESERAATSDHNTTLSEDDVVVDDTTEHVHILNNQPLRRSERASVFPNIYNDYVVDSKVKYGLEKYVGYSNLTSEFFCFTTELNKAFEPKNYWESCKDQHWIEAMNKEMDALYRNDTWEICDLPKDRKSIGGKWVFKIKYKSNGEIERYKARYVVKGYNQKEGIDFDETFSPVVKIVTLDETVYMDLPEGFYSPDDKRVCKLKKSLYGLKQAPRQWNAKLTQTLVECGFKQSKSDYSLFTKSGKGNFLALLVYVDDIIVTGNNVLETDLGLCLSQRKYCLDLLSEYGLLACKPSATPLEQNLAICNEPTEVDKILDNITQYQRLIRKLIYLTHTRPDISYSVYCLSQFMHKPLRSHIRIALKVLRYLKSNPGKGIHIVRQPKASLEAFVDADWAKCLATRKSVTGFCVKLNGSLIS</sequence>
<dbReference type="EMBL" id="BQNB010018852">
    <property type="protein sequence ID" value="GJT78966.1"/>
    <property type="molecule type" value="Genomic_DNA"/>
</dbReference>
<dbReference type="SUPFAM" id="SSF56672">
    <property type="entry name" value="DNA/RNA polymerases"/>
    <property type="match status" value="1"/>
</dbReference>
<evidence type="ECO:0000259" key="2">
    <source>
        <dbReference type="Pfam" id="PF07727"/>
    </source>
</evidence>
<name>A0ABQ5GTI8_9ASTR</name>
<keyword evidence="5" id="KW-1185">Reference proteome</keyword>
<reference evidence="4" key="2">
    <citation type="submission" date="2022-01" db="EMBL/GenBank/DDBJ databases">
        <authorList>
            <person name="Yamashiro T."/>
            <person name="Shiraishi A."/>
            <person name="Satake H."/>
            <person name="Nakayama K."/>
        </authorList>
    </citation>
    <scope>NUCLEOTIDE SEQUENCE</scope>
</reference>
<protein>
    <submittedName>
        <fullName evidence="4">Ribonuclease H-like domain-containing protein</fullName>
    </submittedName>
</protein>
<comment type="caution">
    <text evidence="4">The sequence shown here is derived from an EMBL/GenBank/DDBJ whole genome shotgun (WGS) entry which is preliminary data.</text>
</comment>
<evidence type="ECO:0000256" key="1">
    <source>
        <dbReference type="SAM" id="MobiDB-lite"/>
    </source>
</evidence>
<feature type="domain" description="Retrotransposon Copia-like N-terminal" evidence="3">
    <location>
        <begin position="214"/>
        <end position="258"/>
    </location>
</feature>
<feature type="region of interest" description="Disordered" evidence="1">
    <location>
        <begin position="309"/>
        <end position="328"/>
    </location>
</feature>
<dbReference type="InterPro" id="IPR029472">
    <property type="entry name" value="Copia-like_N"/>
</dbReference>
<dbReference type="PANTHER" id="PTHR11439">
    <property type="entry name" value="GAG-POL-RELATED RETROTRANSPOSON"/>
    <property type="match status" value="1"/>
</dbReference>